<dbReference type="AlphaFoldDB" id="A0A3A1YY63"/>
<sequence>MNIDQLIHLANRIGDFFDAMPNRAEGVEGVANHIEKFWEPRMRRQILEFLVSNPEGRTAESELSPITLEALNQHRDRLMPKT</sequence>
<dbReference type="RefSeq" id="WP_119441164.1">
    <property type="nucleotide sequence ID" value="NZ_CP170494.1"/>
</dbReference>
<dbReference type="EMBL" id="NQOU01000001">
    <property type="protein sequence ID" value="RII84392.1"/>
    <property type="molecule type" value="Genomic_DNA"/>
</dbReference>
<dbReference type="Pfam" id="PF11390">
    <property type="entry name" value="FdsD"/>
    <property type="match status" value="1"/>
</dbReference>
<accession>A0A3A1YY63</accession>
<keyword evidence="4" id="KW-1185">Reference proteome</keyword>
<gene>
    <name evidence="1" type="ORF">CJO09_04045</name>
    <name evidence="2" type="ORF">CJP73_01285</name>
</gene>
<protein>
    <submittedName>
        <fullName evidence="2">Formate dehydrogenase</fullName>
    </submittedName>
</protein>
<dbReference type="Proteomes" id="UP000266483">
    <property type="component" value="Unassembled WGS sequence"/>
</dbReference>
<evidence type="ECO:0000313" key="1">
    <source>
        <dbReference type="EMBL" id="RII84392.1"/>
    </source>
</evidence>
<organism evidence="2 3">
    <name type="scientific">Neopusillimonas maritima</name>
    <dbReference type="NCBI Taxonomy" id="2026239"/>
    <lineage>
        <taxon>Bacteria</taxon>
        <taxon>Pseudomonadati</taxon>
        <taxon>Pseudomonadota</taxon>
        <taxon>Betaproteobacteria</taxon>
        <taxon>Burkholderiales</taxon>
        <taxon>Alcaligenaceae</taxon>
        <taxon>Neopusillimonas</taxon>
    </lineage>
</organism>
<evidence type="ECO:0000313" key="3">
    <source>
        <dbReference type="Proteomes" id="UP000266206"/>
    </source>
</evidence>
<dbReference type="Proteomes" id="UP000266206">
    <property type="component" value="Unassembled WGS sequence"/>
</dbReference>
<proteinExistence type="predicted"/>
<name>A0A3A1YY63_9BURK</name>
<evidence type="ECO:0000313" key="4">
    <source>
        <dbReference type="Proteomes" id="UP000266483"/>
    </source>
</evidence>
<evidence type="ECO:0000313" key="2">
    <source>
        <dbReference type="EMBL" id="RIY42108.1"/>
    </source>
</evidence>
<dbReference type="EMBL" id="NQYH01000001">
    <property type="protein sequence ID" value="RIY42108.1"/>
    <property type="molecule type" value="Genomic_DNA"/>
</dbReference>
<reference evidence="3 4" key="1">
    <citation type="submission" date="2017-08" db="EMBL/GenBank/DDBJ databases">
        <title>Pusillimonas indicus sp. nov., a member of the family Alcaligenaceae isolated from surface seawater.</title>
        <authorList>
            <person name="Li J."/>
        </authorList>
    </citation>
    <scope>NUCLEOTIDE SEQUENCE [LARGE SCALE GENOMIC DNA]</scope>
    <source>
        <strain evidence="1 4">17-4A</strain>
        <strain evidence="2 3">L52-1-41</strain>
    </source>
</reference>
<dbReference type="InterPro" id="IPR021074">
    <property type="entry name" value="Formate_DH_dsu"/>
</dbReference>
<dbReference type="OrthoDB" id="8527650at2"/>
<comment type="caution">
    <text evidence="2">The sequence shown here is derived from an EMBL/GenBank/DDBJ whole genome shotgun (WGS) entry which is preliminary data.</text>
</comment>